<dbReference type="PROSITE" id="PS50195">
    <property type="entry name" value="PX"/>
    <property type="match status" value="1"/>
</dbReference>
<dbReference type="Proteomes" id="UP000501346">
    <property type="component" value="Chromosome ScIV"/>
</dbReference>
<evidence type="ECO:0000256" key="5">
    <source>
        <dbReference type="ARBA" id="ARBA00022927"/>
    </source>
</evidence>
<reference evidence="10 11" key="1">
    <citation type="journal article" date="2019" name="BMC Genomics">
        <title>Chromosome level assembly and comparative genome analysis confirm lager-brewing yeasts originated from a single hybridization.</title>
        <authorList>
            <person name="Salazar A.N."/>
            <person name="Gorter de Vries A.R."/>
            <person name="van den Broek M."/>
            <person name="Brouwers N."/>
            <person name="de la Torre Cortes P."/>
            <person name="Kuijpers N.G.A."/>
            <person name="Daran J.G."/>
            <person name="Abeel T."/>
        </authorList>
    </citation>
    <scope>NUCLEOTIDE SEQUENCE [LARGE SCALE GENOMIC DNA]</scope>
    <source>
        <strain evidence="10 11">CBS 1483</strain>
    </source>
</reference>
<dbReference type="OrthoDB" id="289314at2759"/>
<dbReference type="AlphaFoldDB" id="A0A6C1DPG0"/>
<feature type="region of interest" description="Disordered" evidence="8">
    <location>
        <begin position="1"/>
        <end position="90"/>
    </location>
</feature>
<dbReference type="CDD" id="cd06867">
    <property type="entry name" value="PX_SNX41_42"/>
    <property type="match status" value="1"/>
</dbReference>
<evidence type="ECO:0000256" key="2">
    <source>
        <dbReference type="ARBA" id="ARBA00010883"/>
    </source>
</evidence>
<proteinExistence type="inferred from homology"/>
<dbReference type="GO" id="GO:0005829">
    <property type="term" value="C:cytosol"/>
    <property type="evidence" value="ECO:0007669"/>
    <property type="project" value="GOC"/>
</dbReference>
<dbReference type="InterPro" id="IPR051079">
    <property type="entry name" value="Sorting_Nexin_Autophagy"/>
</dbReference>
<feature type="compositionally biased region" description="Low complexity" evidence="8">
    <location>
        <begin position="54"/>
        <end position="86"/>
    </location>
</feature>
<dbReference type="SMART" id="SM00312">
    <property type="entry name" value="PX"/>
    <property type="match status" value="1"/>
</dbReference>
<dbReference type="Gene3D" id="3.30.1520.10">
    <property type="entry name" value="Phox-like domain"/>
    <property type="match status" value="1"/>
</dbReference>
<evidence type="ECO:0000259" key="9">
    <source>
        <dbReference type="PROSITE" id="PS50195"/>
    </source>
</evidence>
<feature type="domain" description="PX" evidence="9">
    <location>
        <begin position="98"/>
        <end position="235"/>
    </location>
</feature>
<evidence type="ECO:0000256" key="1">
    <source>
        <dbReference type="ARBA" id="ARBA00004481"/>
    </source>
</evidence>
<keyword evidence="4" id="KW-0967">Endosome</keyword>
<dbReference type="GO" id="GO:0035091">
    <property type="term" value="F:phosphatidylinositol binding"/>
    <property type="evidence" value="ECO:0007669"/>
    <property type="project" value="InterPro"/>
</dbReference>
<dbReference type="PANTHER" id="PTHR46979:SF2">
    <property type="entry name" value="SORTING NEXIN-41"/>
    <property type="match status" value="1"/>
</dbReference>
<gene>
    <name evidence="10" type="primary">SNX41_1</name>
    <name evidence="10" type="ORF">GRS66_001153</name>
</gene>
<dbReference type="InterPro" id="IPR044106">
    <property type="entry name" value="PX_Snx41/Atg20"/>
</dbReference>
<dbReference type="Pfam" id="PF00787">
    <property type="entry name" value="PX"/>
    <property type="match status" value="1"/>
</dbReference>
<dbReference type="SUPFAM" id="SSF64268">
    <property type="entry name" value="PX domain"/>
    <property type="match status" value="1"/>
</dbReference>
<evidence type="ECO:0000256" key="6">
    <source>
        <dbReference type="ARBA" id="ARBA00023121"/>
    </source>
</evidence>
<protein>
    <submittedName>
        <fullName evidence="10">Sorting nexin-41</fullName>
    </submittedName>
</protein>
<evidence type="ECO:0000313" key="11">
    <source>
        <dbReference type="Proteomes" id="UP000501346"/>
    </source>
</evidence>
<evidence type="ECO:0000313" key="10">
    <source>
        <dbReference type="EMBL" id="QID78922.1"/>
    </source>
</evidence>
<organism evidence="10 11">
    <name type="scientific">Saccharomyces pastorianus</name>
    <name type="common">Lager yeast</name>
    <name type="synonym">Saccharomyces cerevisiae x Saccharomyces eubayanus</name>
    <dbReference type="NCBI Taxonomy" id="27292"/>
    <lineage>
        <taxon>Eukaryota</taxon>
        <taxon>Fungi</taxon>
        <taxon>Dikarya</taxon>
        <taxon>Ascomycota</taxon>
        <taxon>Saccharomycotina</taxon>
        <taxon>Saccharomycetes</taxon>
        <taxon>Saccharomycetales</taxon>
        <taxon>Saccharomycetaceae</taxon>
        <taxon>Saccharomyces</taxon>
    </lineage>
</organism>
<dbReference type="GO" id="GO:0015031">
    <property type="term" value="P:protein transport"/>
    <property type="evidence" value="ECO:0007669"/>
    <property type="project" value="UniProtKB-KW"/>
</dbReference>
<keyword evidence="5" id="KW-0653">Protein transport</keyword>
<name>A0A6C1DPG0_SACPS</name>
<evidence type="ECO:0000256" key="4">
    <source>
        <dbReference type="ARBA" id="ARBA00022753"/>
    </source>
</evidence>
<comment type="subcellular location">
    <subcellularLocation>
        <location evidence="1">Endosome membrane</location>
        <topology evidence="1">Peripheral membrane protein</topology>
    </subcellularLocation>
</comment>
<sequence>MDYNIFEAVHEQQSSTSDMDLSEEDNNPFVGTHHLYASGIGTTIGEARPENENSPPSSSSLPSSPAHSSSAGSSRASTSSSTSSHAVVEADAETEPFVSLSMSTTATISKFTPHDMNGTQQIQIIDAGDFKDPWGKHAIGYVILYENNKIIRRYSEFHSLRQSLTRLLPTIIIPPIPSKHSLLKYIWSPINAANDSKIISTRKKMLNSFLSNCLNSQEISNDIVFQKFLNPEFNWKDVLSSSPIIILPLNNLLAPPLSPTKPSPLHSILPIPSNSSLRNYNSIWQQHITVKSHNEISNLPTEILQNESQFTHIENLFQNYKRIITHLLKNIRSNKSHFHSLSTYFAELGAYYNAFSLENDITMPNSLRESENNSNNPMMEIISHIEKTGHSFDVIYISSEILIEKYTSILEDPINELLQFLNESFKVLNFKKLKFLQFKILERLIIEKETKLSSLTEIENQLQKINESLTRSTILTDENYKDTKAADLTFVKKDVRSLSKSSSNSSSSGHQNEIHIGASKLNYETSTPTMNLNKLEIKQLTEQERSKQIKQLNQDLSKLKDCLSICISDMLEINNSSYNSLMHTYNHINLTIGKILKLFAASFKAWIKECLKNWKLAKLQIDEAL</sequence>
<keyword evidence="3" id="KW-0813">Transport</keyword>
<dbReference type="InterPro" id="IPR001683">
    <property type="entry name" value="PX_dom"/>
</dbReference>
<evidence type="ECO:0000256" key="8">
    <source>
        <dbReference type="SAM" id="MobiDB-lite"/>
    </source>
</evidence>
<dbReference type="PANTHER" id="PTHR46979">
    <property type="entry name" value="SORTING NEXIN-41"/>
    <property type="match status" value="1"/>
</dbReference>
<dbReference type="GO" id="GO:0010008">
    <property type="term" value="C:endosome membrane"/>
    <property type="evidence" value="ECO:0007669"/>
    <property type="project" value="UniProtKB-SubCell"/>
</dbReference>
<dbReference type="InterPro" id="IPR036871">
    <property type="entry name" value="PX_dom_sf"/>
</dbReference>
<keyword evidence="11" id="KW-1185">Reference proteome</keyword>
<comment type="similarity">
    <text evidence="2">Belongs to the sorting nexin family.</text>
</comment>
<dbReference type="GO" id="GO:0042147">
    <property type="term" value="P:retrograde transport, endosome to Golgi"/>
    <property type="evidence" value="ECO:0007669"/>
    <property type="project" value="InterPro"/>
</dbReference>
<evidence type="ECO:0000256" key="3">
    <source>
        <dbReference type="ARBA" id="ARBA00022448"/>
    </source>
</evidence>
<evidence type="ECO:0000256" key="7">
    <source>
        <dbReference type="ARBA" id="ARBA00023136"/>
    </source>
</evidence>
<dbReference type="EMBL" id="CP048985">
    <property type="protein sequence ID" value="QID78922.1"/>
    <property type="molecule type" value="Genomic_DNA"/>
</dbReference>
<keyword evidence="7" id="KW-0472">Membrane</keyword>
<keyword evidence="6" id="KW-0446">Lipid-binding</keyword>
<accession>A0A6C1DPG0</accession>